<reference evidence="2 3" key="1">
    <citation type="submission" date="2024-06" db="EMBL/GenBank/DDBJ databases">
        <authorList>
            <person name="Kraege A."/>
            <person name="Thomma B."/>
        </authorList>
    </citation>
    <scope>NUCLEOTIDE SEQUENCE [LARGE SCALE GENOMIC DNA]</scope>
</reference>
<feature type="compositionally biased region" description="Basic and acidic residues" evidence="1">
    <location>
        <begin position="628"/>
        <end position="643"/>
    </location>
</feature>
<evidence type="ECO:0000313" key="2">
    <source>
        <dbReference type="EMBL" id="CAL5224773.1"/>
    </source>
</evidence>
<feature type="region of interest" description="Disordered" evidence="1">
    <location>
        <begin position="55"/>
        <end position="101"/>
    </location>
</feature>
<feature type="region of interest" description="Disordered" evidence="1">
    <location>
        <begin position="1"/>
        <end position="23"/>
    </location>
</feature>
<gene>
    <name evidence="2" type="primary">g7512</name>
    <name evidence="2" type="ORF">VP750_LOCUS6432</name>
</gene>
<evidence type="ECO:0000256" key="1">
    <source>
        <dbReference type="SAM" id="MobiDB-lite"/>
    </source>
</evidence>
<evidence type="ECO:0000313" key="3">
    <source>
        <dbReference type="Proteomes" id="UP001497392"/>
    </source>
</evidence>
<protein>
    <submittedName>
        <fullName evidence="2">G7512 protein</fullName>
    </submittedName>
</protein>
<feature type="compositionally biased region" description="Polar residues" evidence="1">
    <location>
        <begin position="723"/>
        <end position="732"/>
    </location>
</feature>
<feature type="region of interest" description="Disordered" evidence="1">
    <location>
        <begin position="200"/>
        <end position="233"/>
    </location>
</feature>
<comment type="caution">
    <text evidence="2">The sequence shown here is derived from an EMBL/GenBank/DDBJ whole genome shotgun (WGS) entry which is preliminary data.</text>
</comment>
<feature type="region of interest" description="Disordered" evidence="1">
    <location>
        <begin position="591"/>
        <end position="836"/>
    </location>
</feature>
<feature type="compositionally biased region" description="Polar residues" evidence="1">
    <location>
        <begin position="354"/>
        <end position="371"/>
    </location>
</feature>
<proteinExistence type="predicted"/>
<feature type="compositionally biased region" description="Low complexity" evidence="1">
    <location>
        <begin position="901"/>
        <end position="912"/>
    </location>
</feature>
<feature type="compositionally biased region" description="Low complexity" evidence="1">
    <location>
        <begin position="654"/>
        <end position="671"/>
    </location>
</feature>
<feature type="compositionally biased region" description="Low complexity" evidence="1">
    <location>
        <begin position="737"/>
        <end position="764"/>
    </location>
</feature>
<organism evidence="2 3">
    <name type="scientific">Coccomyxa viridis</name>
    <dbReference type="NCBI Taxonomy" id="1274662"/>
    <lineage>
        <taxon>Eukaryota</taxon>
        <taxon>Viridiplantae</taxon>
        <taxon>Chlorophyta</taxon>
        <taxon>core chlorophytes</taxon>
        <taxon>Trebouxiophyceae</taxon>
        <taxon>Trebouxiophyceae incertae sedis</taxon>
        <taxon>Coccomyxaceae</taxon>
        <taxon>Coccomyxa</taxon>
    </lineage>
</organism>
<accession>A0ABP1G2X9</accession>
<feature type="compositionally biased region" description="Low complexity" evidence="1">
    <location>
        <begin position="71"/>
        <end position="82"/>
    </location>
</feature>
<dbReference type="EMBL" id="CAXHTA020000011">
    <property type="protein sequence ID" value="CAL5224773.1"/>
    <property type="molecule type" value="Genomic_DNA"/>
</dbReference>
<feature type="compositionally biased region" description="Acidic residues" evidence="1">
    <location>
        <begin position="471"/>
        <end position="481"/>
    </location>
</feature>
<feature type="region of interest" description="Disordered" evidence="1">
    <location>
        <begin position="878"/>
        <end position="912"/>
    </location>
</feature>
<keyword evidence="3" id="KW-1185">Reference proteome</keyword>
<feature type="region of interest" description="Disordered" evidence="1">
    <location>
        <begin position="458"/>
        <end position="481"/>
    </location>
</feature>
<name>A0ABP1G2X9_9CHLO</name>
<feature type="region of interest" description="Disordered" evidence="1">
    <location>
        <begin position="335"/>
        <end position="374"/>
    </location>
</feature>
<feature type="compositionally biased region" description="Low complexity" evidence="1">
    <location>
        <begin position="794"/>
        <end position="814"/>
    </location>
</feature>
<feature type="compositionally biased region" description="Polar residues" evidence="1">
    <location>
        <begin position="686"/>
        <end position="696"/>
    </location>
</feature>
<sequence length="1022" mass="109295">MESERPAHAEYQQSGSRSVRLKNHQVSFTTSSFRLQKASKPQYTALLESQPLKLDRAGTTGAGPSQRIGAGSFSLLDDSSSGRVPSTARQPGLMMSSAAERKTGSRREFGITYVTSEGADSKGVVPLITVGSVFTLFNRRELFTHPGQSALDVLLQAMEHKKAPSIRWLLKDMQLGTQVATQGGKVANWVTAESAEEAARSREWFQLPDRPSDRKTGSRGKQPMRSKEIVWTEKEEPSSATVRKAFPRPPSFLLPKHLWLPGAKKPPTEPSGMAGAPWADDPAAVKIKTQLKIMAAPLVHFINALKDEPIVCGFQLEPDQEQCAVETHAAWQHAQQALRAKKSEQARSTAAEPNDSTNSGTMQRSLSQESGSGFRRGEMPVFRLPGVQIRLPTAVGIVSFSPLFLSKEQLTRTWGAIQAVHWRWLMRKRRSERRQLRLNIEQLAAGLAGVRIAPPALPPASASASAARPGEEEDEEGMDEPPEVKAFLQELGEGGRAAQEPGLPNDGLPASGVGLALVSCATGTLSLGMRCIEQVCNQADRLLSLTPVGKQALGFLPDPLISVHSLGALAERTNAQNVRVLYDLAQEGAFGPGIDVTPASDPEEASSEDSTIAHPAGSEEGPAGLPKGDVRDDATPRAQDRLLEQGPDQDNERGSSTAGDATSAHSSSSSDAVRHGQGVTELNAGDPSSSVEQESISPHRHSRLGTFLGRLRRRKQPAPAPVQASQSMQSDSLEAGPQSSDQSTPDTQQQTPERSAEQSEAAAAGPEVPGQLDESSAPEARDGEHSSSEIFETAQHAASSVASESQASETRSSSMRAAEEAQGEHTLTVSTGDGTELPDVRLDWAVMNESMMHSLHSFVTTLTTALIAQSLGMQVMGVPGLKKRPRGRSRGSAGNQQEQRSSSAGADSDAPDAISAHDLDRAIVPFQESQPMQQEDAAAAGAEQYAGDMEIIFNADKVAGLEMDQDEDEKTLKGLLLMGHLDVDPKGEEMPWPVPAIGLGNGAHLAHVELCCSSNVPGKHER</sequence>
<dbReference type="Proteomes" id="UP001497392">
    <property type="component" value="Unassembled WGS sequence"/>
</dbReference>